<keyword evidence="1" id="KW-0175">Coiled coil</keyword>
<dbReference type="AlphaFoldDB" id="A0A9P5HM27"/>
<sequence length="288" mass="32552">MACPNAGLPQLDEQCLKDMQLFGVTAEELVNRVGNTAYDNFDSEMIDGWGQSDQHGESNQNDDDSEEEGSPQSRIGEQDDSDDHGDDEQDNETDEEQDRGLVKIARLLDLHESAMTSSDHTRSYPRGLGQVQQLERPSVKRSRSDNSLIIPSKRRKPYTNVEEENTQLKLKLAEYVAAVESHGPLTELQQQASRAMEMANDLQERADENDRLILERPVEIDATEISDQLEALGLRHKRGQDVIADIEARLETLEEQQALSERTIMETIVRVDQLVEVVNSILRINSRN</sequence>
<evidence type="ECO:0000313" key="4">
    <source>
        <dbReference type="Proteomes" id="UP000722485"/>
    </source>
</evidence>
<accession>A0A9P5HM27</accession>
<keyword evidence="4" id="KW-1185">Reference proteome</keyword>
<dbReference type="OrthoDB" id="10424247at2759"/>
<feature type="region of interest" description="Disordered" evidence="2">
    <location>
        <begin position="44"/>
        <end position="99"/>
    </location>
</feature>
<feature type="region of interest" description="Disordered" evidence="2">
    <location>
        <begin position="114"/>
        <end position="146"/>
    </location>
</feature>
<feature type="coiled-coil region" evidence="1">
    <location>
        <begin position="158"/>
        <end position="205"/>
    </location>
</feature>
<name>A0A9P5HM27_9HYPO</name>
<evidence type="ECO:0000256" key="2">
    <source>
        <dbReference type="SAM" id="MobiDB-lite"/>
    </source>
</evidence>
<dbReference type="EMBL" id="JAANBB010000001">
    <property type="protein sequence ID" value="KAF7558118.1"/>
    <property type="molecule type" value="Genomic_DNA"/>
</dbReference>
<comment type="caution">
    <text evidence="3">The sequence shown here is derived from an EMBL/GenBank/DDBJ whole genome shotgun (WGS) entry which is preliminary data.</text>
</comment>
<reference evidence="3" key="1">
    <citation type="submission" date="2020-03" db="EMBL/GenBank/DDBJ databases">
        <title>Draft Genome Sequence of Cylindrodendrum hubeiense.</title>
        <authorList>
            <person name="Buettner E."/>
            <person name="Kellner H."/>
        </authorList>
    </citation>
    <scope>NUCLEOTIDE SEQUENCE</scope>
    <source>
        <strain evidence="3">IHI 201604</strain>
    </source>
</reference>
<gene>
    <name evidence="3" type="ORF">G7Z17_g189</name>
</gene>
<dbReference type="Proteomes" id="UP000722485">
    <property type="component" value="Unassembled WGS sequence"/>
</dbReference>
<feature type="compositionally biased region" description="Acidic residues" evidence="2">
    <location>
        <begin position="60"/>
        <end position="69"/>
    </location>
</feature>
<evidence type="ECO:0000256" key="1">
    <source>
        <dbReference type="SAM" id="Coils"/>
    </source>
</evidence>
<organism evidence="3 4">
    <name type="scientific">Cylindrodendrum hubeiense</name>
    <dbReference type="NCBI Taxonomy" id="595255"/>
    <lineage>
        <taxon>Eukaryota</taxon>
        <taxon>Fungi</taxon>
        <taxon>Dikarya</taxon>
        <taxon>Ascomycota</taxon>
        <taxon>Pezizomycotina</taxon>
        <taxon>Sordariomycetes</taxon>
        <taxon>Hypocreomycetidae</taxon>
        <taxon>Hypocreales</taxon>
        <taxon>Nectriaceae</taxon>
        <taxon>Cylindrodendrum</taxon>
    </lineage>
</organism>
<proteinExistence type="predicted"/>
<feature type="compositionally biased region" description="Acidic residues" evidence="2">
    <location>
        <begin position="78"/>
        <end position="97"/>
    </location>
</feature>
<evidence type="ECO:0000313" key="3">
    <source>
        <dbReference type="EMBL" id="KAF7558118.1"/>
    </source>
</evidence>
<feature type="coiled-coil region" evidence="1">
    <location>
        <begin position="236"/>
        <end position="263"/>
    </location>
</feature>
<protein>
    <submittedName>
        <fullName evidence="3">Uncharacterized protein</fullName>
    </submittedName>
</protein>